<evidence type="ECO:0000313" key="2">
    <source>
        <dbReference type="Proteomes" id="UP000821866"/>
    </source>
</evidence>
<dbReference type="EMBL" id="JABSTU010000003">
    <property type="protein sequence ID" value="KAH8034919.1"/>
    <property type="molecule type" value="Genomic_DNA"/>
</dbReference>
<dbReference type="Proteomes" id="UP000821866">
    <property type="component" value="Chromosome 11"/>
</dbReference>
<gene>
    <name evidence="1" type="ORF">HPB51_003206</name>
</gene>
<evidence type="ECO:0000313" key="1">
    <source>
        <dbReference type="EMBL" id="KAH8034919.1"/>
    </source>
</evidence>
<protein>
    <submittedName>
        <fullName evidence="1">Uncharacterized protein</fullName>
    </submittedName>
</protein>
<keyword evidence="2" id="KW-1185">Reference proteome</keyword>
<name>A0A9J6EKV8_RHIMP</name>
<proteinExistence type="predicted"/>
<reference evidence="1" key="1">
    <citation type="journal article" date="2020" name="Cell">
        <title>Large-Scale Comparative Analyses of Tick Genomes Elucidate Their Genetic Diversity and Vector Capacities.</title>
        <authorList>
            <consortium name="Tick Genome and Microbiome Consortium (TIGMIC)"/>
            <person name="Jia N."/>
            <person name="Wang J."/>
            <person name="Shi W."/>
            <person name="Du L."/>
            <person name="Sun Y."/>
            <person name="Zhan W."/>
            <person name="Jiang J.F."/>
            <person name="Wang Q."/>
            <person name="Zhang B."/>
            <person name="Ji P."/>
            <person name="Bell-Sakyi L."/>
            <person name="Cui X.M."/>
            <person name="Yuan T.T."/>
            <person name="Jiang B.G."/>
            <person name="Yang W.F."/>
            <person name="Lam T.T."/>
            <person name="Chang Q.C."/>
            <person name="Ding S.J."/>
            <person name="Wang X.J."/>
            <person name="Zhu J.G."/>
            <person name="Ruan X.D."/>
            <person name="Zhao L."/>
            <person name="Wei J.T."/>
            <person name="Ye R.Z."/>
            <person name="Que T.C."/>
            <person name="Du C.H."/>
            <person name="Zhou Y.H."/>
            <person name="Cheng J.X."/>
            <person name="Dai P.F."/>
            <person name="Guo W.B."/>
            <person name="Han X.H."/>
            <person name="Huang E.J."/>
            <person name="Li L.F."/>
            <person name="Wei W."/>
            <person name="Gao Y.C."/>
            <person name="Liu J.Z."/>
            <person name="Shao H.Z."/>
            <person name="Wang X."/>
            <person name="Wang C.C."/>
            <person name="Yang T.C."/>
            <person name="Huo Q.B."/>
            <person name="Li W."/>
            <person name="Chen H.Y."/>
            <person name="Chen S.E."/>
            <person name="Zhou L.G."/>
            <person name="Ni X.B."/>
            <person name="Tian J.H."/>
            <person name="Sheng Y."/>
            <person name="Liu T."/>
            <person name="Pan Y.S."/>
            <person name="Xia L.Y."/>
            <person name="Li J."/>
            <person name="Zhao F."/>
            <person name="Cao W.C."/>
        </authorList>
    </citation>
    <scope>NUCLEOTIDE SEQUENCE</scope>
    <source>
        <strain evidence="1">Rmic-2018</strain>
    </source>
</reference>
<organism evidence="1 2">
    <name type="scientific">Rhipicephalus microplus</name>
    <name type="common">Cattle tick</name>
    <name type="synonym">Boophilus microplus</name>
    <dbReference type="NCBI Taxonomy" id="6941"/>
    <lineage>
        <taxon>Eukaryota</taxon>
        <taxon>Metazoa</taxon>
        <taxon>Ecdysozoa</taxon>
        <taxon>Arthropoda</taxon>
        <taxon>Chelicerata</taxon>
        <taxon>Arachnida</taxon>
        <taxon>Acari</taxon>
        <taxon>Parasitiformes</taxon>
        <taxon>Ixodida</taxon>
        <taxon>Ixodoidea</taxon>
        <taxon>Ixodidae</taxon>
        <taxon>Rhipicephalinae</taxon>
        <taxon>Rhipicephalus</taxon>
        <taxon>Boophilus</taxon>
    </lineage>
</organism>
<dbReference type="AlphaFoldDB" id="A0A9J6EKV8"/>
<reference evidence="1" key="2">
    <citation type="submission" date="2021-09" db="EMBL/GenBank/DDBJ databases">
        <authorList>
            <person name="Jia N."/>
            <person name="Wang J."/>
            <person name="Shi W."/>
            <person name="Du L."/>
            <person name="Sun Y."/>
            <person name="Zhan W."/>
            <person name="Jiang J."/>
            <person name="Wang Q."/>
            <person name="Zhang B."/>
            <person name="Ji P."/>
            <person name="Sakyi L.B."/>
            <person name="Cui X."/>
            <person name="Yuan T."/>
            <person name="Jiang B."/>
            <person name="Yang W."/>
            <person name="Lam T.T.-Y."/>
            <person name="Chang Q."/>
            <person name="Ding S."/>
            <person name="Wang X."/>
            <person name="Zhu J."/>
            <person name="Ruan X."/>
            <person name="Zhao L."/>
            <person name="Wei J."/>
            <person name="Que T."/>
            <person name="Du C."/>
            <person name="Cheng J."/>
            <person name="Dai P."/>
            <person name="Han X."/>
            <person name="Huang E."/>
            <person name="Gao Y."/>
            <person name="Liu J."/>
            <person name="Shao H."/>
            <person name="Ye R."/>
            <person name="Li L."/>
            <person name="Wei W."/>
            <person name="Wang X."/>
            <person name="Wang C."/>
            <person name="Huo Q."/>
            <person name="Li W."/>
            <person name="Guo W."/>
            <person name="Chen H."/>
            <person name="Chen S."/>
            <person name="Zhou L."/>
            <person name="Zhou L."/>
            <person name="Ni X."/>
            <person name="Tian J."/>
            <person name="Zhou Y."/>
            <person name="Sheng Y."/>
            <person name="Liu T."/>
            <person name="Pan Y."/>
            <person name="Xia L."/>
            <person name="Li J."/>
            <person name="Zhao F."/>
            <person name="Cao W."/>
        </authorList>
    </citation>
    <scope>NUCLEOTIDE SEQUENCE</scope>
    <source>
        <strain evidence="1">Rmic-2018</strain>
        <tissue evidence="1">Larvae</tissue>
    </source>
</reference>
<sequence length="208" mass="22720">MGLLIVMSVRFPCRVPLAGPAPVRGSAHQAGQQQAPNLGHRFCDYERALVPAQVSRPVEPRHWKLLVLRELHHVPGGPRHRASRRLPVFHSGNKEQLQVRQWLAGWHLVRQAATTYTHARDGGQPSRKGLAMVNGICGSPCPRLCSSSMAAEIVRRIAAVQSHGENAISEMGGANPFSAPRRSPPRHQQSRRAFGAARLGNFCAAASH</sequence>
<comment type="caution">
    <text evidence="1">The sequence shown here is derived from an EMBL/GenBank/DDBJ whole genome shotgun (WGS) entry which is preliminary data.</text>
</comment>
<accession>A0A9J6EKV8</accession>